<keyword evidence="3" id="KW-1185">Reference proteome</keyword>
<evidence type="ECO:0000313" key="2">
    <source>
        <dbReference type="EMBL" id="MCB8874273.1"/>
    </source>
</evidence>
<sequence>MDDIWIHVLTESGSPQVADDALDALARSFLALARFPGIGRVRDQAFGQGRRSLVSGDYLIIYMVQGSDAWVMRVIHGRRDIAAILSGDAT</sequence>
<evidence type="ECO:0000313" key="3">
    <source>
        <dbReference type="Proteomes" id="UP000708298"/>
    </source>
</evidence>
<dbReference type="InterPro" id="IPR035093">
    <property type="entry name" value="RelE/ParE_toxin_dom_sf"/>
</dbReference>
<proteinExistence type="predicted"/>
<reference evidence="2" key="1">
    <citation type="journal article" date="2021" name="Microorganisms">
        <title>Acidisoma silvae sp. nov. and Acidisomacellulosilytica sp. nov., Two Acidophilic Bacteria Isolated from Decaying Wood, Hydrolyzing Cellulose and Producing Poly-3-hydroxybutyrate.</title>
        <authorList>
            <person name="Mieszkin S."/>
            <person name="Pouder E."/>
            <person name="Uroz S."/>
            <person name="Simon-Colin C."/>
            <person name="Alain K."/>
        </authorList>
    </citation>
    <scope>NUCLEOTIDE SEQUENCE</scope>
    <source>
        <strain evidence="2">HW T2.11</strain>
    </source>
</reference>
<dbReference type="Pfam" id="PF05016">
    <property type="entry name" value="ParE_toxin"/>
    <property type="match status" value="1"/>
</dbReference>
<reference evidence="2" key="2">
    <citation type="submission" date="2021-01" db="EMBL/GenBank/DDBJ databases">
        <authorList>
            <person name="Mieszkin S."/>
            <person name="Pouder E."/>
            <person name="Alain K."/>
        </authorList>
    </citation>
    <scope>NUCLEOTIDE SEQUENCE</scope>
    <source>
        <strain evidence="2">HW T2.11</strain>
    </source>
</reference>
<comment type="caution">
    <text evidence="2">The sequence shown here is derived from an EMBL/GenBank/DDBJ whole genome shotgun (WGS) entry which is preliminary data.</text>
</comment>
<organism evidence="2 3">
    <name type="scientific">Acidisoma silvae</name>
    <dbReference type="NCBI Taxonomy" id="2802396"/>
    <lineage>
        <taxon>Bacteria</taxon>
        <taxon>Pseudomonadati</taxon>
        <taxon>Pseudomonadota</taxon>
        <taxon>Alphaproteobacteria</taxon>
        <taxon>Acetobacterales</taxon>
        <taxon>Acidocellaceae</taxon>
        <taxon>Acidisoma</taxon>
    </lineage>
</organism>
<protein>
    <submittedName>
        <fullName evidence="2">Type II toxin-antitoxin system RelE/ParE family toxin</fullName>
    </submittedName>
</protein>
<dbReference type="InterPro" id="IPR007712">
    <property type="entry name" value="RelE/ParE_toxin"/>
</dbReference>
<dbReference type="Gene3D" id="3.30.2310.20">
    <property type="entry name" value="RelE-like"/>
    <property type="match status" value="1"/>
</dbReference>
<evidence type="ECO:0000256" key="1">
    <source>
        <dbReference type="ARBA" id="ARBA00022649"/>
    </source>
</evidence>
<accession>A0A963YNP6</accession>
<keyword evidence="1" id="KW-1277">Toxin-antitoxin system</keyword>
<dbReference type="AlphaFoldDB" id="A0A963YNP6"/>
<dbReference type="EMBL" id="JAESVB010000001">
    <property type="protein sequence ID" value="MCB8874273.1"/>
    <property type="molecule type" value="Genomic_DNA"/>
</dbReference>
<gene>
    <name evidence="2" type="ORF">ASILVAE211_03685</name>
</gene>
<name>A0A963YNP6_9PROT</name>
<dbReference type="Proteomes" id="UP000708298">
    <property type="component" value="Unassembled WGS sequence"/>
</dbReference>